<evidence type="ECO:0000313" key="1">
    <source>
        <dbReference type="EMBL" id="KAF2640937.1"/>
    </source>
</evidence>
<reference evidence="1" key="1">
    <citation type="journal article" date="2020" name="Stud. Mycol.">
        <title>101 Dothideomycetes genomes: a test case for predicting lifestyles and emergence of pathogens.</title>
        <authorList>
            <person name="Haridas S."/>
            <person name="Albert R."/>
            <person name="Binder M."/>
            <person name="Bloem J."/>
            <person name="Labutti K."/>
            <person name="Salamov A."/>
            <person name="Andreopoulos B."/>
            <person name="Baker S."/>
            <person name="Barry K."/>
            <person name="Bills G."/>
            <person name="Bluhm B."/>
            <person name="Cannon C."/>
            <person name="Castanera R."/>
            <person name="Culley D."/>
            <person name="Daum C."/>
            <person name="Ezra D."/>
            <person name="Gonzalez J."/>
            <person name="Henrissat B."/>
            <person name="Kuo A."/>
            <person name="Liang C."/>
            <person name="Lipzen A."/>
            <person name="Lutzoni F."/>
            <person name="Magnuson J."/>
            <person name="Mondo S."/>
            <person name="Nolan M."/>
            <person name="Ohm R."/>
            <person name="Pangilinan J."/>
            <person name="Park H.-J."/>
            <person name="Ramirez L."/>
            <person name="Alfaro M."/>
            <person name="Sun H."/>
            <person name="Tritt A."/>
            <person name="Yoshinaga Y."/>
            <person name="Zwiers L.-H."/>
            <person name="Turgeon B."/>
            <person name="Goodwin S."/>
            <person name="Spatafora J."/>
            <person name="Crous P."/>
            <person name="Grigoriev I."/>
        </authorList>
    </citation>
    <scope>NUCLEOTIDE SEQUENCE</scope>
    <source>
        <strain evidence="1">CBS 473.64</strain>
    </source>
</reference>
<accession>A0A6A6S0R1</accession>
<sequence>MQFPQLTTPHAPQPLKTKPATAEYMANIDLASKCPYGVVNLNAMAEAHPILAASAKPFHWQLDNWLSAHYLSVGIHVLTSYDNEPLGRRIRSGEDLCMLVCAYSNARALKQRSSKKQMDNELYFYGQVPDREAGAEAARLMRSESTIQAMMNGADAIRHSN</sequence>
<dbReference type="OrthoDB" id="3797435at2759"/>
<gene>
    <name evidence="1" type="ORF">P280DRAFT_518276</name>
</gene>
<dbReference type="AlphaFoldDB" id="A0A6A6S0R1"/>
<dbReference type="EMBL" id="MU006784">
    <property type="protein sequence ID" value="KAF2640937.1"/>
    <property type="molecule type" value="Genomic_DNA"/>
</dbReference>
<dbReference type="Proteomes" id="UP000799753">
    <property type="component" value="Unassembled WGS sequence"/>
</dbReference>
<evidence type="ECO:0000313" key="2">
    <source>
        <dbReference type="Proteomes" id="UP000799753"/>
    </source>
</evidence>
<proteinExistence type="predicted"/>
<keyword evidence="2" id="KW-1185">Reference proteome</keyword>
<organism evidence="1 2">
    <name type="scientific">Massarina eburnea CBS 473.64</name>
    <dbReference type="NCBI Taxonomy" id="1395130"/>
    <lineage>
        <taxon>Eukaryota</taxon>
        <taxon>Fungi</taxon>
        <taxon>Dikarya</taxon>
        <taxon>Ascomycota</taxon>
        <taxon>Pezizomycotina</taxon>
        <taxon>Dothideomycetes</taxon>
        <taxon>Pleosporomycetidae</taxon>
        <taxon>Pleosporales</taxon>
        <taxon>Massarineae</taxon>
        <taxon>Massarinaceae</taxon>
        <taxon>Massarina</taxon>
    </lineage>
</organism>
<name>A0A6A6S0R1_9PLEO</name>
<protein>
    <submittedName>
        <fullName evidence="1">Uncharacterized protein</fullName>
    </submittedName>
</protein>